<proteinExistence type="predicted"/>
<evidence type="ECO:0000313" key="1">
    <source>
        <dbReference type="EMBL" id="XDK33933.1"/>
    </source>
</evidence>
<dbReference type="RefSeq" id="WP_368654611.1">
    <property type="nucleotide sequence ID" value="NZ_CP162599.1"/>
</dbReference>
<dbReference type="EMBL" id="CP162599">
    <property type="protein sequence ID" value="XDK33933.1"/>
    <property type="molecule type" value="Genomic_DNA"/>
</dbReference>
<dbReference type="AlphaFoldDB" id="A0AB39HS05"/>
<protein>
    <submittedName>
        <fullName evidence="1">Uncharacterized protein</fullName>
    </submittedName>
</protein>
<name>A0AB39HS05_9BACI</name>
<gene>
    <name evidence="1" type="ORF">AB4Y30_06165</name>
</gene>
<sequence length="173" mass="20093">MRRKIIAIGVILILLLVSYFSHKLTFTTYKDLMEDFIDENAEVIEIKIASRSDIQQRSFSTVIESEELIEKILKEPSMQLKKTNEPLPILENSLFIEWKRGTGVDGTETTKENSNSIFFNQNYLDIGGNHYKIFPGLEDIINPFDAVKVLFRGEDPRNLFDVVRYAELEWVEN</sequence>
<organism evidence="1">
    <name type="scientific">Ornithinibacillus sp. 4-3</name>
    <dbReference type="NCBI Taxonomy" id="3231488"/>
    <lineage>
        <taxon>Bacteria</taxon>
        <taxon>Bacillati</taxon>
        <taxon>Bacillota</taxon>
        <taxon>Bacilli</taxon>
        <taxon>Bacillales</taxon>
        <taxon>Bacillaceae</taxon>
        <taxon>Ornithinibacillus</taxon>
    </lineage>
</organism>
<accession>A0AB39HS05</accession>
<reference evidence="1" key="1">
    <citation type="submission" date="2024-07" db="EMBL/GenBank/DDBJ databases">
        <title>Halotolerant mesophilic bacterium Ornithinibacillus sp. 4-3, sp. nov., isolated from soil.</title>
        <authorList>
            <person name="Sidarenka A.V."/>
            <person name="Guliayeva D.E."/>
            <person name="Leanovich S.I."/>
            <person name="Hileuskaya K.S."/>
            <person name="Akhremchuk A.E."/>
            <person name="Sikolenko M.A."/>
            <person name="Valentovich L.N."/>
        </authorList>
    </citation>
    <scope>NUCLEOTIDE SEQUENCE</scope>
    <source>
        <strain evidence="1">4-3</strain>
    </source>
</reference>